<sequence length="150" mass="16495">MVLSFCTGVGASTAHTWTTISGSSADDVRVMTRKSIDDPAFSGAGQLATFLCPKLKYSMLLDGTSPVAEDIGHQILDLAHNKSKMEKKVKKSKSIFYYWCSLTVAQNKDVVEQFLLQNSSAGSLEVELEAKVNKKVQDKMMLLKVQESSR</sequence>
<dbReference type="EMBL" id="JAUIZM010000001">
    <property type="protein sequence ID" value="KAK1401713.1"/>
    <property type="molecule type" value="Genomic_DNA"/>
</dbReference>
<organism evidence="2 3">
    <name type="scientific">Heracleum sosnowskyi</name>
    <dbReference type="NCBI Taxonomy" id="360622"/>
    <lineage>
        <taxon>Eukaryota</taxon>
        <taxon>Viridiplantae</taxon>
        <taxon>Streptophyta</taxon>
        <taxon>Embryophyta</taxon>
        <taxon>Tracheophyta</taxon>
        <taxon>Spermatophyta</taxon>
        <taxon>Magnoliopsida</taxon>
        <taxon>eudicotyledons</taxon>
        <taxon>Gunneridae</taxon>
        <taxon>Pentapetalae</taxon>
        <taxon>asterids</taxon>
        <taxon>campanulids</taxon>
        <taxon>Apiales</taxon>
        <taxon>Apiaceae</taxon>
        <taxon>Apioideae</taxon>
        <taxon>apioid superclade</taxon>
        <taxon>Tordylieae</taxon>
        <taxon>Tordyliinae</taxon>
        <taxon>Heracleum</taxon>
    </lineage>
</organism>
<dbReference type="InterPro" id="IPR057993">
    <property type="entry name" value="HD-Zip_IV_C"/>
</dbReference>
<comment type="caution">
    <text evidence="2">The sequence shown here is derived from an EMBL/GenBank/DDBJ whole genome shotgun (WGS) entry which is preliminary data.</text>
</comment>
<dbReference type="Pfam" id="PF25797">
    <property type="entry name" value="PDF2_C"/>
    <property type="match status" value="1"/>
</dbReference>
<evidence type="ECO:0000313" key="2">
    <source>
        <dbReference type="EMBL" id="KAK1401713.1"/>
    </source>
</evidence>
<evidence type="ECO:0000313" key="3">
    <source>
        <dbReference type="Proteomes" id="UP001237642"/>
    </source>
</evidence>
<proteinExistence type="predicted"/>
<reference evidence="2" key="2">
    <citation type="submission" date="2023-05" db="EMBL/GenBank/DDBJ databases">
        <authorList>
            <person name="Schelkunov M.I."/>
        </authorList>
    </citation>
    <scope>NUCLEOTIDE SEQUENCE</scope>
    <source>
        <strain evidence="2">Hsosn_3</strain>
        <tissue evidence="2">Leaf</tissue>
    </source>
</reference>
<feature type="domain" description="HD-Zip IV C-terminal" evidence="1">
    <location>
        <begin position="1"/>
        <end position="40"/>
    </location>
</feature>
<evidence type="ECO:0000259" key="1">
    <source>
        <dbReference type="Pfam" id="PF25797"/>
    </source>
</evidence>
<gene>
    <name evidence="2" type="ORF">POM88_001318</name>
</gene>
<dbReference type="Proteomes" id="UP001237642">
    <property type="component" value="Unassembled WGS sequence"/>
</dbReference>
<dbReference type="AlphaFoldDB" id="A0AAD8JEN5"/>
<accession>A0AAD8JEN5</accession>
<keyword evidence="3" id="KW-1185">Reference proteome</keyword>
<name>A0AAD8JEN5_9APIA</name>
<protein>
    <recommendedName>
        <fullName evidence="1">HD-Zip IV C-terminal domain-containing protein</fullName>
    </recommendedName>
</protein>
<reference evidence="2" key="1">
    <citation type="submission" date="2023-02" db="EMBL/GenBank/DDBJ databases">
        <title>Genome of toxic invasive species Heracleum sosnowskyi carries increased number of genes despite the absence of recent whole-genome duplications.</title>
        <authorList>
            <person name="Schelkunov M."/>
            <person name="Shtratnikova V."/>
            <person name="Makarenko M."/>
            <person name="Klepikova A."/>
            <person name="Omelchenko D."/>
            <person name="Novikova G."/>
            <person name="Obukhova E."/>
            <person name="Bogdanov V."/>
            <person name="Penin A."/>
            <person name="Logacheva M."/>
        </authorList>
    </citation>
    <scope>NUCLEOTIDE SEQUENCE</scope>
    <source>
        <strain evidence="2">Hsosn_3</strain>
        <tissue evidence="2">Leaf</tissue>
    </source>
</reference>